<organism evidence="1 2">
    <name type="scientific">Candidatus Berkelbacteria bacterium RBG_13_40_8</name>
    <dbReference type="NCBI Taxonomy" id="1797467"/>
    <lineage>
        <taxon>Bacteria</taxon>
        <taxon>Candidatus Berkelbacteria</taxon>
    </lineage>
</organism>
<comment type="caution">
    <text evidence="1">The sequence shown here is derived from an EMBL/GenBank/DDBJ whole genome shotgun (WGS) entry which is preliminary data.</text>
</comment>
<gene>
    <name evidence="1" type="ORF">A2V71_04795</name>
</gene>
<dbReference type="AlphaFoldDB" id="A0A1F5DMP0"/>
<dbReference type="Proteomes" id="UP000178764">
    <property type="component" value="Unassembled WGS sequence"/>
</dbReference>
<evidence type="ECO:0000313" key="1">
    <source>
        <dbReference type="EMBL" id="OGD56418.1"/>
    </source>
</evidence>
<name>A0A1F5DMP0_9BACT</name>
<reference evidence="1 2" key="1">
    <citation type="journal article" date="2016" name="Nat. Commun.">
        <title>Thousands of microbial genomes shed light on interconnected biogeochemical processes in an aquifer system.</title>
        <authorList>
            <person name="Anantharaman K."/>
            <person name="Brown C.T."/>
            <person name="Hug L.A."/>
            <person name="Sharon I."/>
            <person name="Castelle C.J."/>
            <person name="Probst A.J."/>
            <person name="Thomas B.C."/>
            <person name="Singh A."/>
            <person name="Wilkins M.J."/>
            <person name="Karaoz U."/>
            <person name="Brodie E.L."/>
            <person name="Williams K.H."/>
            <person name="Hubbard S.S."/>
            <person name="Banfield J.F."/>
        </authorList>
    </citation>
    <scope>NUCLEOTIDE SEQUENCE [LARGE SCALE GENOMIC DNA]</scope>
</reference>
<protein>
    <submittedName>
        <fullName evidence="1">Uncharacterized protein</fullName>
    </submittedName>
</protein>
<dbReference type="EMBL" id="MEZT01000021">
    <property type="protein sequence ID" value="OGD56418.1"/>
    <property type="molecule type" value="Genomic_DNA"/>
</dbReference>
<proteinExistence type="predicted"/>
<sequence>MSNLHEIIKKIQKDLYCPVCGKNYEIGEIRLRGLFNHTLIIQTICDNGHVTLFMTTYQKKEERTESITADDVLDLVNSLDKFDGDFESIWRA</sequence>
<accession>A0A1F5DMP0</accession>
<evidence type="ECO:0000313" key="2">
    <source>
        <dbReference type="Proteomes" id="UP000178764"/>
    </source>
</evidence>